<dbReference type="OrthoDB" id="1898821at2759"/>
<dbReference type="AlphaFoldDB" id="A0A177WCE4"/>
<keyword evidence="4" id="KW-0175">Coiled coil</keyword>
<proteinExistence type="predicted"/>
<name>A0A177WCE4_BATDL</name>
<dbReference type="InterPro" id="IPR039678">
    <property type="entry name" value="CTNNBL1"/>
</dbReference>
<protein>
    <submittedName>
        <fullName evidence="8">Catenin-beta-like, Arm-domain-containing protein containing nuclear</fullName>
    </submittedName>
</protein>
<evidence type="ECO:0000313" key="9">
    <source>
        <dbReference type="Proteomes" id="UP000077115"/>
    </source>
</evidence>
<dbReference type="InterPro" id="IPR011989">
    <property type="entry name" value="ARM-like"/>
</dbReference>
<keyword evidence="5" id="KW-0539">Nucleus</keyword>
<dbReference type="SUPFAM" id="SSF48371">
    <property type="entry name" value="ARM repeat"/>
    <property type="match status" value="1"/>
</dbReference>
<dbReference type="Pfam" id="PF08216">
    <property type="entry name" value="CTNNBL"/>
    <property type="match status" value="1"/>
</dbReference>
<evidence type="ECO:0000256" key="5">
    <source>
        <dbReference type="ARBA" id="ARBA00023242"/>
    </source>
</evidence>
<feature type="compositionally biased region" description="Polar residues" evidence="6">
    <location>
        <begin position="23"/>
        <end position="34"/>
    </location>
</feature>
<feature type="compositionally biased region" description="Low complexity" evidence="6">
    <location>
        <begin position="68"/>
        <end position="83"/>
    </location>
</feature>
<dbReference type="EMBL" id="DS022300">
    <property type="protein sequence ID" value="OAJ37364.1"/>
    <property type="molecule type" value="Genomic_DNA"/>
</dbReference>
<reference evidence="8 9" key="1">
    <citation type="submission" date="2006-10" db="EMBL/GenBank/DDBJ databases">
        <title>The Genome Sequence of Batrachochytrium dendrobatidis JEL423.</title>
        <authorList>
            <consortium name="The Broad Institute Genome Sequencing Platform"/>
            <person name="Birren B."/>
            <person name="Lander E."/>
            <person name="Galagan J."/>
            <person name="Cuomo C."/>
            <person name="Devon K."/>
            <person name="Jaffe D."/>
            <person name="Butler J."/>
            <person name="Alvarez P."/>
            <person name="Gnerre S."/>
            <person name="Grabherr M."/>
            <person name="Kleber M."/>
            <person name="Mauceli E."/>
            <person name="Brockman W."/>
            <person name="Young S."/>
            <person name="LaButti K."/>
            <person name="Sykes S."/>
            <person name="DeCaprio D."/>
            <person name="Crawford M."/>
            <person name="Koehrsen M."/>
            <person name="Engels R."/>
            <person name="Montgomery P."/>
            <person name="Pearson M."/>
            <person name="Howarth C."/>
            <person name="Larson L."/>
            <person name="White J."/>
            <person name="O'Leary S."/>
            <person name="Kodira C."/>
            <person name="Zeng Q."/>
            <person name="Yandava C."/>
            <person name="Alvarado L."/>
            <person name="Longcore J."/>
            <person name="James T."/>
        </authorList>
    </citation>
    <scope>NUCLEOTIDE SEQUENCE [LARGE SCALE GENOMIC DNA]</scope>
    <source>
        <strain evidence="8 9">JEL423</strain>
    </source>
</reference>
<accession>A0A177WCE4</accession>
<feature type="compositionally biased region" description="Basic and acidic residues" evidence="6">
    <location>
        <begin position="42"/>
        <end position="60"/>
    </location>
</feature>
<keyword evidence="3" id="KW-0677">Repeat</keyword>
<dbReference type="InterPro" id="IPR016024">
    <property type="entry name" value="ARM-type_fold"/>
</dbReference>
<feature type="domain" description="Beta-catenin-like protein 1 N-terminal" evidence="7">
    <location>
        <begin position="93"/>
        <end position="199"/>
    </location>
</feature>
<dbReference type="FunFam" id="1.25.10.10:FF:001136">
    <property type="entry name" value="Beta-catenin-like protein 1"/>
    <property type="match status" value="1"/>
</dbReference>
<dbReference type="eggNOG" id="KOG2734">
    <property type="taxonomic scope" value="Eukaryota"/>
</dbReference>
<comment type="subcellular location">
    <subcellularLocation>
        <location evidence="1">Nucleus</location>
    </subcellularLocation>
</comment>
<sequence length="659" mass="74015">MDIDEVFKTSSSAVGQSDKRKQPTSNGSSMTASSMAKRAKTGHHDNHVEIRESTDEEFHTRWGTGNGSSRKTISASSASASTSHLDDDRADTAQQQHKRLQDLVDAGQELPSVIDLALLKRILLRFEKSISKNQSQRIKHADDPLKYLDSEADLVEEIKTMTTISSVPELYPAMLDLGTHQSILALVSHENTDIAIAALELIDELTDEDLAGKTSGSGEEGMEMLVHALVEHDAFPLLVQNLNRLDESRTDDKQGIFNTLSVIENFVAIDPQLSEKVVTSTNILPWLLARISQKTAFDSIRQYASEILTILLQTSQANRCRVIALTGMDTLLRVISPYRRKDPADSDEIEFMENVFDTLCLCLDLFKGKMDFLKSEGIELMLIMIKNGKMSRMRAVKVIDHLLLRDIPLDADATLKEDNTDQDNPSEHASIVASTHLIEAFGLKTLFKIFMEKGAKKYKKMYEDYSRREDEEHIISIIASLFRSIKRDDLRDRLLFKLIESDFEKTRKFMALYQTYTALVKTVDAHIAERRQRAKDELEEDGDMMVQDDAMAYLDRLGGGLFTLQLIALILAYACEESYEVREIVFGGEVDIESIQNILKEYADNLGDGNDEADTKTLDIQEEKTTVMRLVMSLGAEQPPLPTRTEAGENGGINEDTTE</sequence>
<evidence type="ECO:0000256" key="1">
    <source>
        <dbReference type="ARBA" id="ARBA00004123"/>
    </source>
</evidence>
<dbReference type="InterPro" id="IPR013180">
    <property type="entry name" value="CTNNBL1_N"/>
</dbReference>
<dbReference type="Proteomes" id="UP000077115">
    <property type="component" value="Unassembled WGS sequence"/>
</dbReference>
<evidence type="ECO:0000256" key="3">
    <source>
        <dbReference type="ARBA" id="ARBA00022737"/>
    </source>
</evidence>
<organism evidence="8 9">
    <name type="scientific">Batrachochytrium dendrobatidis (strain JEL423)</name>
    <dbReference type="NCBI Taxonomy" id="403673"/>
    <lineage>
        <taxon>Eukaryota</taxon>
        <taxon>Fungi</taxon>
        <taxon>Fungi incertae sedis</taxon>
        <taxon>Chytridiomycota</taxon>
        <taxon>Chytridiomycota incertae sedis</taxon>
        <taxon>Chytridiomycetes</taxon>
        <taxon>Rhizophydiales</taxon>
        <taxon>Rhizophydiales incertae sedis</taxon>
        <taxon>Batrachochytrium</taxon>
    </lineage>
</organism>
<keyword evidence="2" id="KW-0597">Phosphoprotein</keyword>
<dbReference type="PANTHER" id="PTHR14978">
    <property type="entry name" value="BETA-CATENIN-LIKE PROTEIN 1 NUCLEAR ASSOCIATED PROTEIN"/>
    <property type="match status" value="1"/>
</dbReference>
<dbReference type="PANTHER" id="PTHR14978:SF0">
    <property type="entry name" value="BETA-CATENIN-LIKE PROTEIN 1"/>
    <property type="match status" value="1"/>
</dbReference>
<evidence type="ECO:0000256" key="4">
    <source>
        <dbReference type="ARBA" id="ARBA00023054"/>
    </source>
</evidence>
<dbReference type="SMART" id="SM01156">
    <property type="entry name" value="DUF1716"/>
    <property type="match status" value="1"/>
</dbReference>
<dbReference type="STRING" id="403673.A0A177WCE4"/>
<reference evidence="8 9" key="2">
    <citation type="submission" date="2016-05" db="EMBL/GenBank/DDBJ databases">
        <title>Lineage-specific infection strategies underlie the spectrum of fungal disease in amphibians.</title>
        <authorList>
            <person name="Cuomo C.A."/>
            <person name="Farrer R.A."/>
            <person name="James T."/>
            <person name="Longcore J."/>
            <person name="Birren B."/>
        </authorList>
    </citation>
    <scope>NUCLEOTIDE SEQUENCE [LARGE SCALE GENOMIC DNA]</scope>
    <source>
        <strain evidence="8 9">JEL423</strain>
    </source>
</reference>
<gene>
    <name evidence="8" type="ORF">BDEG_21395</name>
</gene>
<evidence type="ECO:0000256" key="6">
    <source>
        <dbReference type="SAM" id="MobiDB-lite"/>
    </source>
</evidence>
<feature type="region of interest" description="Disordered" evidence="6">
    <location>
        <begin position="635"/>
        <end position="659"/>
    </location>
</feature>
<dbReference type="Gene3D" id="1.25.10.10">
    <property type="entry name" value="Leucine-rich Repeat Variant"/>
    <property type="match status" value="1"/>
</dbReference>
<feature type="region of interest" description="Disordered" evidence="6">
    <location>
        <begin position="1"/>
        <end position="96"/>
    </location>
</feature>
<evidence type="ECO:0000259" key="7">
    <source>
        <dbReference type="SMART" id="SM01156"/>
    </source>
</evidence>
<dbReference type="VEuPathDB" id="FungiDB:BDEG_21395"/>
<dbReference type="GO" id="GO:0010467">
    <property type="term" value="P:gene expression"/>
    <property type="evidence" value="ECO:0007669"/>
    <property type="project" value="UniProtKB-ARBA"/>
</dbReference>
<evidence type="ECO:0000313" key="8">
    <source>
        <dbReference type="EMBL" id="OAJ37364.1"/>
    </source>
</evidence>
<evidence type="ECO:0000256" key="2">
    <source>
        <dbReference type="ARBA" id="ARBA00022553"/>
    </source>
</evidence>
<dbReference type="GO" id="GO:0005681">
    <property type="term" value="C:spliceosomal complex"/>
    <property type="evidence" value="ECO:0007669"/>
    <property type="project" value="TreeGrafter"/>
</dbReference>